<dbReference type="EMBL" id="NMUH01003185">
    <property type="protein sequence ID" value="MQM04281.1"/>
    <property type="molecule type" value="Genomic_DNA"/>
</dbReference>
<dbReference type="Pfam" id="PF14223">
    <property type="entry name" value="Retrotran_gag_2"/>
    <property type="match status" value="1"/>
</dbReference>
<evidence type="ECO:0000259" key="3">
    <source>
        <dbReference type="PROSITE" id="PS50158"/>
    </source>
</evidence>
<dbReference type="PANTHER" id="PTHR34676:SF8">
    <property type="entry name" value="TRANSMEMBRANE PROTEIN"/>
    <property type="match status" value="1"/>
</dbReference>
<dbReference type="PROSITE" id="PS50158">
    <property type="entry name" value="ZF_CCHC"/>
    <property type="match status" value="1"/>
</dbReference>
<dbReference type="SUPFAM" id="SSF57756">
    <property type="entry name" value="Retrovirus zinc finger-like domains"/>
    <property type="match status" value="1"/>
</dbReference>
<organism evidence="4 5">
    <name type="scientific">Colocasia esculenta</name>
    <name type="common">Wild taro</name>
    <name type="synonym">Arum esculentum</name>
    <dbReference type="NCBI Taxonomy" id="4460"/>
    <lineage>
        <taxon>Eukaryota</taxon>
        <taxon>Viridiplantae</taxon>
        <taxon>Streptophyta</taxon>
        <taxon>Embryophyta</taxon>
        <taxon>Tracheophyta</taxon>
        <taxon>Spermatophyta</taxon>
        <taxon>Magnoliopsida</taxon>
        <taxon>Liliopsida</taxon>
        <taxon>Araceae</taxon>
        <taxon>Aroideae</taxon>
        <taxon>Colocasieae</taxon>
        <taxon>Colocasia</taxon>
    </lineage>
</organism>
<dbReference type="InterPro" id="IPR036875">
    <property type="entry name" value="Znf_CCHC_sf"/>
</dbReference>
<dbReference type="Proteomes" id="UP000652761">
    <property type="component" value="Unassembled WGS sequence"/>
</dbReference>
<dbReference type="GO" id="GO:0008270">
    <property type="term" value="F:zinc ion binding"/>
    <property type="evidence" value="ECO:0007669"/>
    <property type="project" value="UniProtKB-KW"/>
</dbReference>
<gene>
    <name evidence="4" type="ORF">Taro_037079</name>
</gene>
<evidence type="ECO:0000256" key="2">
    <source>
        <dbReference type="SAM" id="MobiDB-lite"/>
    </source>
</evidence>
<dbReference type="AlphaFoldDB" id="A0A843WF76"/>
<dbReference type="InterPro" id="IPR001878">
    <property type="entry name" value="Znf_CCHC"/>
</dbReference>
<feature type="compositionally biased region" description="Polar residues" evidence="2">
    <location>
        <begin position="187"/>
        <end position="200"/>
    </location>
</feature>
<protein>
    <recommendedName>
        <fullName evidence="3">CCHC-type domain-containing protein</fullName>
    </recommendedName>
</protein>
<reference evidence="4" key="1">
    <citation type="submission" date="2017-07" db="EMBL/GenBank/DDBJ databases">
        <title>Taro Niue Genome Assembly and Annotation.</title>
        <authorList>
            <person name="Atibalentja N."/>
            <person name="Keating K."/>
            <person name="Fields C.J."/>
        </authorList>
    </citation>
    <scope>NUCLEOTIDE SEQUENCE</scope>
    <source>
        <strain evidence="4">Niue_2</strain>
        <tissue evidence="4">Leaf</tissue>
    </source>
</reference>
<dbReference type="GO" id="GO:0003676">
    <property type="term" value="F:nucleic acid binding"/>
    <property type="evidence" value="ECO:0007669"/>
    <property type="project" value="InterPro"/>
</dbReference>
<dbReference type="Gene3D" id="4.10.60.10">
    <property type="entry name" value="Zinc finger, CCHC-type"/>
    <property type="match status" value="1"/>
</dbReference>
<evidence type="ECO:0000313" key="5">
    <source>
        <dbReference type="Proteomes" id="UP000652761"/>
    </source>
</evidence>
<keyword evidence="5" id="KW-1185">Reference proteome</keyword>
<feature type="domain" description="CCHC-type" evidence="3">
    <location>
        <begin position="256"/>
        <end position="271"/>
    </location>
</feature>
<feature type="compositionally biased region" description="Basic and acidic residues" evidence="2">
    <location>
        <begin position="168"/>
        <end position="177"/>
    </location>
</feature>
<feature type="region of interest" description="Disordered" evidence="2">
    <location>
        <begin position="168"/>
        <end position="213"/>
    </location>
</feature>
<keyword evidence="1" id="KW-0479">Metal-binding</keyword>
<comment type="caution">
    <text evidence="4">The sequence shown here is derived from an EMBL/GenBank/DDBJ whole genome shotgun (WGS) entry which is preliminary data.</text>
</comment>
<keyword evidence="1" id="KW-0862">Zinc</keyword>
<dbReference type="PANTHER" id="PTHR34676">
    <property type="entry name" value="DUF4219 DOMAIN-CONTAINING PROTEIN-RELATED"/>
    <property type="match status" value="1"/>
</dbReference>
<feature type="compositionally biased region" description="Acidic residues" evidence="2">
    <location>
        <begin position="201"/>
        <end position="213"/>
    </location>
</feature>
<sequence>MQVFLRAQNYELWKIVRTGPYELPQDEDTWTKDQIAKGTLNWSALNMMQCAVHPKEYSRVSTCTSAKEMWDKLELIYEGTSEVRESKVSMLVSEYEMFKMNHDETISDMFARFMVLINGLKGLKKEYSDSELVRKILRSLPSSWNTKVTVIEDSKNLSTMKVDELNVKRKETEENPRKSIALKASKKVSSNSKRSTQQEGIESESSSDSENDEMAMLTRQFKKFLKFKKRGSGNSKPFQKSTNRFDSINKKSDVVCYECKKQGHMRGECPELKKKLKKDKFTFKKAKAMLASWSDEDEDSQGTSEDEEIQCLMAKSDDSTEVNSSFENFYIDEWEEAYTVLFEKFCEFKSENKALKKKMNFLVHESNNNEEIESLNKVNILDSSLIHLNLSPGRNCSQHQGPCRQPAADVFLGSRTG</sequence>
<evidence type="ECO:0000256" key="1">
    <source>
        <dbReference type="PROSITE-ProRule" id="PRU00047"/>
    </source>
</evidence>
<keyword evidence="1" id="KW-0863">Zinc-finger</keyword>
<dbReference type="SMART" id="SM00343">
    <property type="entry name" value="ZnF_C2HC"/>
    <property type="match status" value="1"/>
</dbReference>
<name>A0A843WF76_COLES</name>
<proteinExistence type="predicted"/>
<evidence type="ECO:0000313" key="4">
    <source>
        <dbReference type="EMBL" id="MQM04281.1"/>
    </source>
</evidence>
<accession>A0A843WF76</accession>
<dbReference type="OrthoDB" id="910204at2759"/>